<evidence type="ECO:0000256" key="3">
    <source>
        <dbReference type="SAM" id="MobiDB-lite"/>
    </source>
</evidence>
<feature type="region of interest" description="Disordered" evidence="3">
    <location>
        <begin position="380"/>
        <end position="403"/>
    </location>
</feature>
<comment type="caution">
    <text evidence="6">The sequence shown here is derived from an EMBL/GenBank/DDBJ whole genome shotgun (WGS) entry which is preliminary data.</text>
</comment>
<dbReference type="InterPro" id="IPR042099">
    <property type="entry name" value="ANL_N_sf"/>
</dbReference>
<dbReference type="PROSITE" id="PS00455">
    <property type="entry name" value="AMP_BINDING"/>
    <property type="match status" value="1"/>
</dbReference>
<protein>
    <recommendedName>
        <fullName evidence="8">Acetyl-CoA synthetase-like protein</fullName>
    </recommendedName>
</protein>
<keyword evidence="2" id="KW-0436">Ligase</keyword>
<evidence type="ECO:0008006" key="8">
    <source>
        <dbReference type="Google" id="ProtNLM"/>
    </source>
</evidence>
<accession>A0ABR4HL55</accession>
<dbReference type="PANTHER" id="PTHR24096:SF149">
    <property type="entry name" value="AMP-BINDING DOMAIN-CONTAINING PROTEIN-RELATED"/>
    <property type="match status" value="1"/>
</dbReference>
<dbReference type="Gene3D" id="3.30.300.30">
    <property type="match status" value="1"/>
</dbReference>
<dbReference type="PANTHER" id="PTHR24096">
    <property type="entry name" value="LONG-CHAIN-FATTY-ACID--COA LIGASE"/>
    <property type="match status" value="1"/>
</dbReference>
<evidence type="ECO:0000259" key="4">
    <source>
        <dbReference type="Pfam" id="PF00501"/>
    </source>
</evidence>
<evidence type="ECO:0000259" key="5">
    <source>
        <dbReference type="Pfam" id="PF13193"/>
    </source>
</evidence>
<proteinExistence type="inferred from homology"/>
<organism evidence="6 7">
    <name type="scientific">Aspergillus cavernicola</name>
    <dbReference type="NCBI Taxonomy" id="176166"/>
    <lineage>
        <taxon>Eukaryota</taxon>
        <taxon>Fungi</taxon>
        <taxon>Dikarya</taxon>
        <taxon>Ascomycota</taxon>
        <taxon>Pezizomycotina</taxon>
        <taxon>Eurotiomycetes</taxon>
        <taxon>Eurotiomycetidae</taxon>
        <taxon>Eurotiales</taxon>
        <taxon>Aspergillaceae</taxon>
        <taxon>Aspergillus</taxon>
        <taxon>Aspergillus subgen. Nidulantes</taxon>
    </lineage>
</organism>
<dbReference type="Pfam" id="PF00501">
    <property type="entry name" value="AMP-binding"/>
    <property type="match status" value="1"/>
</dbReference>
<reference evidence="6 7" key="1">
    <citation type="submission" date="2024-07" db="EMBL/GenBank/DDBJ databases">
        <title>Section-level genome sequencing and comparative genomics of Aspergillus sections Usti and Cavernicolus.</title>
        <authorList>
            <consortium name="Lawrence Berkeley National Laboratory"/>
            <person name="Nybo J.L."/>
            <person name="Vesth T.C."/>
            <person name="Theobald S."/>
            <person name="Frisvad J.C."/>
            <person name="Larsen T.O."/>
            <person name="Kjaerboelling I."/>
            <person name="Rothschild-Mancinelli K."/>
            <person name="Lyhne E.K."/>
            <person name="Kogle M.E."/>
            <person name="Barry K."/>
            <person name="Clum A."/>
            <person name="Na H."/>
            <person name="Ledsgaard L."/>
            <person name="Lin J."/>
            <person name="Lipzen A."/>
            <person name="Kuo A."/>
            <person name="Riley R."/>
            <person name="Mondo S."/>
            <person name="LaButti K."/>
            <person name="Haridas S."/>
            <person name="Pangalinan J."/>
            <person name="Salamov A.A."/>
            <person name="Simmons B.A."/>
            <person name="Magnuson J.K."/>
            <person name="Chen J."/>
            <person name="Drula E."/>
            <person name="Henrissat B."/>
            <person name="Wiebenga A."/>
            <person name="Lubbers R.J."/>
            <person name="Gomes A.C."/>
            <person name="Makela M.R."/>
            <person name="Stajich J."/>
            <person name="Grigoriev I.V."/>
            <person name="Mortensen U.H."/>
            <person name="De vries R.P."/>
            <person name="Baker S.E."/>
            <person name="Andersen M.R."/>
        </authorList>
    </citation>
    <scope>NUCLEOTIDE SEQUENCE [LARGE SCALE GENOMIC DNA]</scope>
    <source>
        <strain evidence="6 7">CBS 600.67</strain>
    </source>
</reference>
<evidence type="ECO:0000256" key="2">
    <source>
        <dbReference type="ARBA" id="ARBA00022598"/>
    </source>
</evidence>
<evidence type="ECO:0000256" key="1">
    <source>
        <dbReference type="ARBA" id="ARBA00006432"/>
    </source>
</evidence>
<dbReference type="InterPro" id="IPR020845">
    <property type="entry name" value="AMP-binding_CS"/>
</dbReference>
<sequence length="578" mass="64089">METESPYPNVHIPQIDLWSFLFQNPHRSFPDSKSILVDAPAGKSYTFLEARNLGLKFGHTLQTRWNWEKGQVLTIIAPNSADLSVIIWGASSIGAVVSPLNPLFPAEDISHYLQDSGSRGIVTVESQYATVLKAVQNTPGLSAERILVIDDETQDIWQPGLLLLSRELTLREPYTSPISDPAKEVAFLVYSSGTTGLPKGVMLSHTNIVANLMQTEHIDQGNLTHNDIALAFLPFSHIIGLTYLINYNLHLGMQTIILPRFTLQSMCHAIQKYKITYTYVVPPVILQLVQNPSLVGNYDLSSLRMMLCAAAPLSIELIRAVREDLHLNIRQGYGLSECSPCTHLQTWDEALLYPGSVGRLLPNIVAKFVPIVEEITTTATDSISARSESGPGPEPRPGSRKEGELWVKGPNIFLGYHNNAEATRESFSSSSSSSSSSSEKDMYYKTGDVGYEDPHGNFFITDRIKELIKYNGFQVSPAELEAILLLGHPAVADVAVVGVSSSSEQQQLPRAYVKVKLDGQDNERMARDIIQYVKERVVHYKQLRGGVRFVSEIPRNASGKILRRELKRRFAGIGDSKM</sequence>
<keyword evidence="7" id="KW-1185">Reference proteome</keyword>
<dbReference type="EMBL" id="JBFXLS010000104">
    <property type="protein sequence ID" value="KAL2816213.1"/>
    <property type="molecule type" value="Genomic_DNA"/>
</dbReference>
<evidence type="ECO:0000313" key="6">
    <source>
        <dbReference type="EMBL" id="KAL2816213.1"/>
    </source>
</evidence>
<feature type="domain" description="AMP-binding enzyme C-terminal" evidence="5">
    <location>
        <begin position="481"/>
        <end position="560"/>
    </location>
</feature>
<gene>
    <name evidence="6" type="ORF">BDW59DRAFT_166498</name>
</gene>
<dbReference type="InterPro" id="IPR045851">
    <property type="entry name" value="AMP-bd_C_sf"/>
</dbReference>
<dbReference type="InterPro" id="IPR000873">
    <property type="entry name" value="AMP-dep_synth/lig_dom"/>
</dbReference>
<feature type="domain" description="AMP-dependent synthetase/ligase" evidence="4">
    <location>
        <begin position="28"/>
        <end position="417"/>
    </location>
</feature>
<dbReference type="SUPFAM" id="SSF56801">
    <property type="entry name" value="Acetyl-CoA synthetase-like"/>
    <property type="match status" value="1"/>
</dbReference>
<dbReference type="Pfam" id="PF13193">
    <property type="entry name" value="AMP-binding_C"/>
    <property type="match status" value="1"/>
</dbReference>
<dbReference type="Proteomes" id="UP001610335">
    <property type="component" value="Unassembled WGS sequence"/>
</dbReference>
<dbReference type="Gene3D" id="3.40.50.12780">
    <property type="entry name" value="N-terminal domain of ligase-like"/>
    <property type="match status" value="1"/>
</dbReference>
<dbReference type="InterPro" id="IPR025110">
    <property type="entry name" value="AMP-bd_C"/>
</dbReference>
<name>A0ABR4HL55_9EURO</name>
<comment type="similarity">
    <text evidence="1">Belongs to the ATP-dependent AMP-binding enzyme family.</text>
</comment>
<evidence type="ECO:0000313" key="7">
    <source>
        <dbReference type="Proteomes" id="UP001610335"/>
    </source>
</evidence>